<reference evidence="1" key="1">
    <citation type="submission" date="2021-02" db="EMBL/GenBank/DDBJ databases">
        <authorList>
            <person name="Nieuwenhuis M."/>
            <person name="Van De Peppel L.J.J."/>
        </authorList>
    </citation>
    <scope>NUCLEOTIDE SEQUENCE</scope>
    <source>
        <strain evidence="1">D49</strain>
    </source>
</reference>
<gene>
    <name evidence="1" type="ORF">H0H81_000599</name>
</gene>
<keyword evidence="2" id="KW-1185">Reference proteome</keyword>
<accession>A0A9P7KFC3</accession>
<reference evidence="1" key="2">
    <citation type="submission" date="2021-10" db="EMBL/GenBank/DDBJ databases">
        <title>Phylogenomics reveals ancestral predisposition of the termite-cultivated fungus Termitomyces towards a domesticated lifestyle.</title>
        <authorList>
            <person name="Auxier B."/>
            <person name="Grum-Grzhimaylo A."/>
            <person name="Cardenas M.E."/>
            <person name="Lodge J.D."/>
            <person name="Laessoe T."/>
            <person name="Pedersen O."/>
            <person name="Smith M.E."/>
            <person name="Kuyper T.W."/>
            <person name="Franco-Molano E.A."/>
            <person name="Baroni T.J."/>
            <person name="Aanen D.K."/>
        </authorList>
    </citation>
    <scope>NUCLEOTIDE SEQUENCE</scope>
    <source>
        <strain evidence="1">D49</strain>
    </source>
</reference>
<sequence>MSPKRQNISGLTGIKLLETVNAIKALLAKWEAEHVDEMDGDIDPDRLRAVLDMLTARMDPSSMWAEHLETLNIYWSGELKLKPESRSRALATDSVVEEELWSADGLYRHLCLLEGIVPRNNEAAARLWIEAFFFRVASMSPGTSKLVLSVDPNVLPIPSGPLSAISGNTLSGHLNFMAILTSERHAWHLLHLQRPVTGPEDRAFFVAEAKGPDLILDKHVPQALCEMHACAKRLNKTIIRGALTNGIEWIFMVLVLDQDGDGGKYFESEHIKLRRLADEGGEVSREASSLIAAVIAYWIEHSHEEIGSDDYLTMAL</sequence>
<comment type="caution">
    <text evidence="1">The sequence shown here is derived from an EMBL/GenBank/DDBJ whole genome shotgun (WGS) entry which is preliminary data.</text>
</comment>
<dbReference type="EMBL" id="JABCKI010000546">
    <property type="protein sequence ID" value="KAG5650126.1"/>
    <property type="molecule type" value="Genomic_DNA"/>
</dbReference>
<organism evidence="1 2">
    <name type="scientific">Sphagnurus paluster</name>
    <dbReference type="NCBI Taxonomy" id="117069"/>
    <lineage>
        <taxon>Eukaryota</taxon>
        <taxon>Fungi</taxon>
        <taxon>Dikarya</taxon>
        <taxon>Basidiomycota</taxon>
        <taxon>Agaricomycotina</taxon>
        <taxon>Agaricomycetes</taxon>
        <taxon>Agaricomycetidae</taxon>
        <taxon>Agaricales</taxon>
        <taxon>Tricholomatineae</taxon>
        <taxon>Lyophyllaceae</taxon>
        <taxon>Sphagnurus</taxon>
    </lineage>
</organism>
<dbReference type="OrthoDB" id="2720314at2759"/>
<protein>
    <submittedName>
        <fullName evidence="1">Uncharacterized protein</fullName>
    </submittedName>
</protein>
<evidence type="ECO:0000313" key="1">
    <source>
        <dbReference type="EMBL" id="KAG5650126.1"/>
    </source>
</evidence>
<dbReference type="AlphaFoldDB" id="A0A9P7KFC3"/>
<evidence type="ECO:0000313" key="2">
    <source>
        <dbReference type="Proteomes" id="UP000717328"/>
    </source>
</evidence>
<name>A0A9P7KFC3_9AGAR</name>
<dbReference type="Proteomes" id="UP000717328">
    <property type="component" value="Unassembled WGS sequence"/>
</dbReference>
<proteinExistence type="predicted"/>